<dbReference type="VEuPathDB" id="AmoebaDB:FDP41_005421"/>
<keyword evidence="6 9" id="KW-0863">Zinc-finger</keyword>
<dbReference type="VEuPathDB" id="AmoebaDB:NF0014780"/>
<accession>A0A6A5BEE5</accession>
<dbReference type="InterPro" id="IPR017907">
    <property type="entry name" value="Znf_RING_CS"/>
</dbReference>
<dbReference type="InterPro" id="IPR048962">
    <property type="entry name" value="ARIH1-like_UBL"/>
</dbReference>
<dbReference type="InterPro" id="IPR047556">
    <property type="entry name" value="Rcat_RBR_TRIAD1"/>
</dbReference>
<dbReference type="Pfam" id="PF19422">
    <property type="entry name" value="Ariadne"/>
    <property type="match status" value="1"/>
</dbReference>
<dbReference type="CDD" id="cd20346">
    <property type="entry name" value="BRcat_RBR_ANKIB1"/>
    <property type="match status" value="1"/>
</dbReference>
<evidence type="ECO:0000256" key="5">
    <source>
        <dbReference type="ARBA" id="ARBA00022737"/>
    </source>
</evidence>
<comment type="catalytic activity">
    <reaction evidence="1">
        <text>[E2 ubiquitin-conjugating enzyme]-S-ubiquitinyl-L-cysteine + [acceptor protein]-L-lysine = [E2 ubiquitin-conjugating enzyme]-L-cysteine + [acceptor protein]-N(6)-ubiquitinyl-L-lysine.</text>
        <dbReference type="EC" id="2.3.2.31"/>
    </reaction>
</comment>
<dbReference type="Pfam" id="PF21235">
    <property type="entry name" value="UBA_ARI1"/>
    <property type="match status" value="1"/>
</dbReference>
<dbReference type="InterPro" id="IPR002867">
    <property type="entry name" value="IBR_dom"/>
</dbReference>
<organism evidence="12 13">
    <name type="scientific">Naegleria fowleri</name>
    <name type="common">Brain eating amoeba</name>
    <dbReference type="NCBI Taxonomy" id="5763"/>
    <lineage>
        <taxon>Eukaryota</taxon>
        <taxon>Discoba</taxon>
        <taxon>Heterolobosea</taxon>
        <taxon>Tetramitia</taxon>
        <taxon>Eutetramitia</taxon>
        <taxon>Vahlkampfiidae</taxon>
        <taxon>Naegleria</taxon>
    </lineage>
</organism>
<dbReference type="SMART" id="SM00647">
    <property type="entry name" value="IBR"/>
    <property type="match status" value="2"/>
</dbReference>
<dbReference type="CDD" id="cd20360">
    <property type="entry name" value="Rcat_RBR_TRIAD1"/>
    <property type="match status" value="1"/>
</dbReference>
<dbReference type="EC" id="2.3.2.31" evidence="2"/>
<dbReference type="InterPro" id="IPR044066">
    <property type="entry name" value="TRIAD_supradom"/>
</dbReference>
<dbReference type="InterPro" id="IPR031127">
    <property type="entry name" value="E3_UB_ligase_RBR"/>
</dbReference>
<evidence type="ECO:0000256" key="3">
    <source>
        <dbReference type="ARBA" id="ARBA00022679"/>
    </source>
</evidence>
<evidence type="ECO:0000256" key="4">
    <source>
        <dbReference type="ARBA" id="ARBA00022723"/>
    </source>
</evidence>
<keyword evidence="3" id="KW-0808">Transferase</keyword>
<sequence>MSNMNDDIDIMDGDTTLTREEIELLTEEELQEMGVTREELLAQLEEGKDEPFQEEEEVEILTPTSPALEENPITMKEIQFITLDPDQLIQQQQELVNEVSNVLGVPVGACGILLRSYDWNKEKLWNDFFENKERVIKKANINVNDFKIYQGVPGKEYECSVCFDTYDGSNMLAMACKHYFCQDCWRQHLITAINNGNACLTASCLERGCTTLIIEALVKELVPPESYKIYSKYLVRSFVEDNPRIKWCPTPNCGRAVFCPETTVDAVQCGHCNQKFCFKCSCEAHVPATCAQLKAWKKKEQDESETATWLTANTKDCPKCNRSIEKNGGCNHMTCSQCKHEFCWVCMDDWSTHGSETGGYYKCNKYKPEDLKKKLHEDERESARAALEKYMHYFTRYANHDKSQKFERQLREKTEEKMRELTQMNKYSSWVDVEYIQKAVNTLIECRGNLKYTYVYGYYLEEGQEKNLFEYLQEDLERVTEKLSDILENTPVDRFNRDEIISTTRSAETRLKHLIEGVTGGSKLTATEMF</sequence>
<evidence type="ECO:0000259" key="10">
    <source>
        <dbReference type="PROSITE" id="PS50089"/>
    </source>
</evidence>
<dbReference type="PANTHER" id="PTHR11685">
    <property type="entry name" value="RBR FAMILY RING FINGER AND IBR DOMAIN-CONTAINING"/>
    <property type="match status" value="1"/>
</dbReference>
<evidence type="ECO:0000313" key="13">
    <source>
        <dbReference type="Proteomes" id="UP000444721"/>
    </source>
</evidence>
<dbReference type="SUPFAM" id="SSF57850">
    <property type="entry name" value="RING/U-box"/>
    <property type="match status" value="3"/>
</dbReference>
<dbReference type="Pfam" id="PF00097">
    <property type="entry name" value="zf-C3HC4"/>
    <property type="match status" value="1"/>
</dbReference>
<reference evidence="12 13" key="1">
    <citation type="journal article" date="2019" name="Sci. Rep.">
        <title>Nanopore sequencing improves the draft genome of the human pathogenic amoeba Naegleria fowleri.</title>
        <authorList>
            <person name="Liechti N."/>
            <person name="Schurch N."/>
            <person name="Bruggmann R."/>
            <person name="Wittwer M."/>
        </authorList>
    </citation>
    <scope>NUCLEOTIDE SEQUENCE [LARGE SCALE GENOMIC DNA]</scope>
    <source>
        <strain evidence="12 13">ATCC 30894</strain>
    </source>
</reference>
<gene>
    <name evidence="12" type="ORF">FDP41_005421</name>
</gene>
<dbReference type="Pfam" id="PF22191">
    <property type="entry name" value="IBR_1"/>
    <property type="match status" value="1"/>
</dbReference>
<dbReference type="AlphaFoldDB" id="A0A6A5BEE5"/>
<evidence type="ECO:0000256" key="9">
    <source>
        <dbReference type="PROSITE-ProRule" id="PRU00175"/>
    </source>
</evidence>
<dbReference type="PROSITE" id="PS00518">
    <property type="entry name" value="ZF_RING_1"/>
    <property type="match status" value="1"/>
</dbReference>
<dbReference type="EMBL" id="VFQX01000044">
    <property type="protein sequence ID" value="KAF0975427.1"/>
    <property type="molecule type" value="Genomic_DNA"/>
</dbReference>
<evidence type="ECO:0000256" key="2">
    <source>
        <dbReference type="ARBA" id="ARBA00012251"/>
    </source>
</evidence>
<keyword evidence="13" id="KW-1185">Reference proteome</keyword>
<dbReference type="GeneID" id="68112639"/>
<dbReference type="Proteomes" id="UP000444721">
    <property type="component" value="Unassembled WGS sequence"/>
</dbReference>
<keyword evidence="4" id="KW-0479">Metal-binding</keyword>
<evidence type="ECO:0000313" key="12">
    <source>
        <dbReference type="EMBL" id="KAF0975427.1"/>
    </source>
</evidence>
<dbReference type="FunFam" id="1.20.120.1750:FF:000002">
    <property type="entry name" value="RBR-type E3 ubiquitin transferase"/>
    <property type="match status" value="1"/>
</dbReference>
<dbReference type="FunFam" id="3.30.40.10:FF:000019">
    <property type="entry name" value="RBR-type E3 ubiquitin transferase"/>
    <property type="match status" value="1"/>
</dbReference>
<evidence type="ECO:0000256" key="7">
    <source>
        <dbReference type="ARBA" id="ARBA00022786"/>
    </source>
</evidence>
<evidence type="ECO:0000256" key="6">
    <source>
        <dbReference type="ARBA" id="ARBA00022771"/>
    </source>
</evidence>
<dbReference type="InterPro" id="IPR045840">
    <property type="entry name" value="Ariadne"/>
</dbReference>
<dbReference type="OrthoDB" id="10009520at2759"/>
<dbReference type="PROSITE" id="PS50089">
    <property type="entry name" value="ZF_RING_2"/>
    <property type="match status" value="1"/>
</dbReference>
<dbReference type="RefSeq" id="XP_044560140.1">
    <property type="nucleotide sequence ID" value="XM_044708944.1"/>
</dbReference>
<keyword evidence="7" id="KW-0833">Ubl conjugation pathway</keyword>
<dbReference type="Pfam" id="PF01485">
    <property type="entry name" value="IBR"/>
    <property type="match status" value="1"/>
</dbReference>
<feature type="domain" description="RING-type" evidence="11">
    <location>
        <begin position="155"/>
        <end position="367"/>
    </location>
</feature>
<evidence type="ECO:0000259" key="11">
    <source>
        <dbReference type="PROSITE" id="PS51873"/>
    </source>
</evidence>
<dbReference type="InterPro" id="IPR018957">
    <property type="entry name" value="Znf_C3HC4_RING-type"/>
</dbReference>
<dbReference type="InterPro" id="IPR013083">
    <property type="entry name" value="Znf_RING/FYVE/PHD"/>
</dbReference>
<dbReference type="VEuPathDB" id="AmoebaDB:NfTy_066100"/>
<dbReference type="GO" id="GO:0016567">
    <property type="term" value="P:protein ubiquitination"/>
    <property type="evidence" value="ECO:0007669"/>
    <property type="project" value="InterPro"/>
</dbReference>
<dbReference type="OMA" id="HRFCMIC"/>
<dbReference type="Gene3D" id="3.30.40.10">
    <property type="entry name" value="Zinc/RING finger domain, C3HC4 (zinc finger)"/>
    <property type="match status" value="1"/>
</dbReference>
<comment type="caution">
    <text evidence="12">The sequence shown here is derived from an EMBL/GenBank/DDBJ whole genome shotgun (WGS) entry which is preliminary data.</text>
</comment>
<keyword evidence="8" id="KW-0862">Zinc</keyword>
<dbReference type="GO" id="GO:0008270">
    <property type="term" value="F:zinc ion binding"/>
    <property type="evidence" value="ECO:0007669"/>
    <property type="project" value="UniProtKB-KW"/>
</dbReference>
<protein>
    <recommendedName>
        <fullName evidence="2">RBR-type E3 ubiquitin transferase</fullName>
        <ecNumber evidence="2">2.3.2.31</ecNumber>
    </recommendedName>
</protein>
<evidence type="ECO:0000256" key="8">
    <source>
        <dbReference type="ARBA" id="ARBA00022833"/>
    </source>
</evidence>
<dbReference type="PROSITE" id="PS51873">
    <property type="entry name" value="TRIAD"/>
    <property type="match status" value="1"/>
</dbReference>
<dbReference type="GO" id="GO:0061630">
    <property type="term" value="F:ubiquitin protein ligase activity"/>
    <property type="evidence" value="ECO:0007669"/>
    <property type="project" value="UniProtKB-EC"/>
</dbReference>
<evidence type="ECO:0000256" key="1">
    <source>
        <dbReference type="ARBA" id="ARBA00001798"/>
    </source>
</evidence>
<dbReference type="Gene3D" id="1.20.120.1750">
    <property type="match status" value="1"/>
</dbReference>
<proteinExistence type="predicted"/>
<name>A0A6A5BEE5_NAEFO</name>
<dbReference type="CDD" id="cd16773">
    <property type="entry name" value="RING-HC_RBR_TRIAD1"/>
    <property type="match status" value="1"/>
</dbReference>
<dbReference type="InterPro" id="IPR001841">
    <property type="entry name" value="Znf_RING"/>
</dbReference>
<keyword evidence="5" id="KW-0677">Repeat</keyword>
<feature type="domain" description="RING-type" evidence="10">
    <location>
        <begin position="159"/>
        <end position="199"/>
    </location>
</feature>